<feature type="non-terminal residue" evidence="1">
    <location>
        <position position="1"/>
    </location>
</feature>
<proteinExistence type="predicted"/>
<reference evidence="1" key="1">
    <citation type="submission" date="2023-03" db="EMBL/GenBank/DDBJ databases">
        <title>Massive genome expansion in bonnet fungi (Mycena s.s.) driven by repeated elements and novel gene families across ecological guilds.</title>
        <authorList>
            <consortium name="Lawrence Berkeley National Laboratory"/>
            <person name="Harder C.B."/>
            <person name="Miyauchi S."/>
            <person name="Viragh M."/>
            <person name="Kuo A."/>
            <person name="Thoen E."/>
            <person name="Andreopoulos B."/>
            <person name="Lu D."/>
            <person name="Skrede I."/>
            <person name="Drula E."/>
            <person name="Henrissat B."/>
            <person name="Morin E."/>
            <person name="Kohler A."/>
            <person name="Barry K."/>
            <person name="LaButti K."/>
            <person name="Morin E."/>
            <person name="Salamov A."/>
            <person name="Lipzen A."/>
            <person name="Mereny Z."/>
            <person name="Hegedus B."/>
            <person name="Baldrian P."/>
            <person name="Stursova M."/>
            <person name="Weitz H."/>
            <person name="Taylor A."/>
            <person name="Grigoriev I.V."/>
            <person name="Nagy L.G."/>
            <person name="Martin F."/>
            <person name="Kauserud H."/>
        </authorList>
    </citation>
    <scope>NUCLEOTIDE SEQUENCE</scope>
    <source>
        <strain evidence="1">9144</strain>
    </source>
</reference>
<evidence type="ECO:0000313" key="1">
    <source>
        <dbReference type="EMBL" id="KAJ7207501.1"/>
    </source>
</evidence>
<protein>
    <submittedName>
        <fullName evidence="1">Uncharacterized protein</fullName>
    </submittedName>
</protein>
<organism evidence="1 2">
    <name type="scientific">Mycena pura</name>
    <dbReference type="NCBI Taxonomy" id="153505"/>
    <lineage>
        <taxon>Eukaryota</taxon>
        <taxon>Fungi</taxon>
        <taxon>Dikarya</taxon>
        <taxon>Basidiomycota</taxon>
        <taxon>Agaricomycotina</taxon>
        <taxon>Agaricomycetes</taxon>
        <taxon>Agaricomycetidae</taxon>
        <taxon>Agaricales</taxon>
        <taxon>Marasmiineae</taxon>
        <taxon>Mycenaceae</taxon>
        <taxon>Mycena</taxon>
    </lineage>
</organism>
<comment type="caution">
    <text evidence="1">The sequence shown here is derived from an EMBL/GenBank/DDBJ whole genome shotgun (WGS) entry which is preliminary data.</text>
</comment>
<accession>A0AAD6VAZ1</accession>
<gene>
    <name evidence="1" type="ORF">GGX14DRAFT_366303</name>
</gene>
<dbReference type="EMBL" id="JARJCW010000036">
    <property type="protein sequence ID" value="KAJ7207501.1"/>
    <property type="molecule type" value="Genomic_DNA"/>
</dbReference>
<dbReference type="AlphaFoldDB" id="A0AAD6VAZ1"/>
<name>A0AAD6VAZ1_9AGAR</name>
<dbReference type="Proteomes" id="UP001219525">
    <property type="component" value="Unassembled WGS sequence"/>
</dbReference>
<evidence type="ECO:0000313" key="2">
    <source>
        <dbReference type="Proteomes" id="UP001219525"/>
    </source>
</evidence>
<sequence>LSVECVVFMSHHICADLRSSVKAETVRQALLTKTLICARLMSIQPPNYNPCPTKRPRATGGT</sequence>
<keyword evidence="2" id="KW-1185">Reference proteome</keyword>